<evidence type="ECO:0000313" key="3">
    <source>
        <dbReference type="Proteomes" id="UP000000763"/>
    </source>
</evidence>
<sequence length="585" mass="66177">MLLGDGRSTRHPALASATHTAPTTVASPSPAPFRFHIREKRNDRRPLKPDFISVIKTLILFAHNAMAISLRPFAYIANEILQSTSTNCFVSSESPLHRHLFISTYRIRWFMLSGRMDNTIGSSQPIIRRRGRPRRQPSNIPIPHPNQTVAAESRRRRRQVIDANRNRASTSADQRILCPRLIGESSNSNHIAQNEPPIHIGSSTSNQSFNHRRGRIWLPPYQPPPQPLLDLLTSQNSTLSNHFFDHIRQYNSMFVITSMGAKINESINDGRAPYVFKISGQVCHRIGSLLPPQGHRPEYAQLYIFDTEHEISNRINVASSSRVTFHANEQIVASLIEMLNTNNPIVQLFRTAHERISLDASDQFCIRLFGKLDANGDIYSAPVASEVVGLIVGDVGSADVGRDIIIQDRASRLQRINENHCKFMAMQYPLLFPYGEDGYHENLTYRTTACTQSMQQNKVTMLECYAYRLHDRPGDFNTPLRCKRVTQSYEVDSYCCVEGSRIAHYCTPAFQIIYTIEFQKRGLPHVHIIIWLAKTEPLDSKKIDHYISAQLPDPAIDQIGFEAVSSFIVHGPCGPHNTSSICMSD</sequence>
<proteinExistence type="predicted"/>
<dbReference type="Proteomes" id="UP000000763">
    <property type="component" value="Chromosome 5"/>
</dbReference>
<feature type="region of interest" description="Disordered" evidence="1">
    <location>
        <begin position="121"/>
        <end position="157"/>
    </location>
</feature>
<protein>
    <recommendedName>
        <fullName evidence="4">Helitron helicase-like domain-containing protein</fullName>
    </recommendedName>
</protein>
<reference evidence="3" key="1">
    <citation type="journal article" date="2005" name="Nature">
        <title>The map-based sequence of the rice genome.</title>
        <authorList>
            <consortium name="International rice genome sequencing project (IRGSP)"/>
            <person name="Matsumoto T."/>
            <person name="Wu J."/>
            <person name="Kanamori H."/>
            <person name="Katayose Y."/>
            <person name="Fujisawa M."/>
            <person name="Namiki N."/>
            <person name="Mizuno H."/>
            <person name="Yamamoto K."/>
            <person name="Antonio B.A."/>
            <person name="Baba T."/>
            <person name="Sakata K."/>
            <person name="Nagamura Y."/>
            <person name="Aoki H."/>
            <person name="Arikawa K."/>
            <person name="Arita K."/>
            <person name="Bito T."/>
            <person name="Chiden Y."/>
            <person name="Fujitsuka N."/>
            <person name="Fukunaka R."/>
            <person name="Hamada M."/>
            <person name="Harada C."/>
            <person name="Hayashi A."/>
            <person name="Hijishita S."/>
            <person name="Honda M."/>
            <person name="Hosokawa S."/>
            <person name="Ichikawa Y."/>
            <person name="Idonuma A."/>
            <person name="Iijima M."/>
            <person name="Ikeda M."/>
            <person name="Ikeno M."/>
            <person name="Ito K."/>
            <person name="Ito S."/>
            <person name="Ito T."/>
            <person name="Ito Y."/>
            <person name="Ito Y."/>
            <person name="Iwabuchi A."/>
            <person name="Kamiya K."/>
            <person name="Karasawa W."/>
            <person name="Kurita K."/>
            <person name="Katagiri S."/>
            <person name="Kikuta A."/>
            <person name="Kobayashi H."/>
            <person name="Kobayashi N."/>
            <person name="Machita K."/>
            <person name="Maehara T."/>
            <person name="Masukawa M."/>
            <person name="Mizubayashi T."/>
            <person name="Mukai Y."/>
            <person name="Nagasaki H."/>
            <person name="Nagata Y."/>
            <person name="Naito S."/>
            <person name="Nakashima M."/>
            <person name="Nakama Y."/>
            <person name="Nakamichi Y."/>
            <person name="Nakamura M."/>
            <person name="Meguro A."/>
            <person name="Negishi M."/>
            <person name="Ohta I."/>
            <person name="Ohta T."/>
            <person name="Okamoto M."/>
            <person name="Ono N."/>
            <person name="Saji S."/>
            <person name="Sakaguchi M."/>
            <person name="Sakai K."/>
            <person name="Shibata M."/>
            <person name="Shimokawa T."/>
            <person name="Song J."/>
            <person name="Takazaki Y."/>
            <person name="Terasawa K."/>
            <person name="Tsugane M."/>
            <person name="Tsuji K."/>
            <person name="Ueda S."/>
            <person name="Waki K."/>
            <person name="Yamagata H."/>
            <person name="Yamamoto M."/>
            <person name="Yamamoto S."/>
            <person name="Yamane H."/>
            <person name="Yoshiki S."/>
            <person name="Yoshihara R."/>
            <person name="Yukawa K."/>
            <person name="Zhong H."/>
            <person name="Yano M."/>
            <person name="Yuan Q."/>
            <person name="Ouyang S."/>
            <person name="Liu J."/>
            <person name="Jones K.M."/>
            <person name="Gansberger K."/>
            <person name="Moffat K."/>
            <person name="Hill J."/>
            <person name="Bera J."/>
            <person name="Fadrosh D."/>
            <person name="Jin S."/>
            <person name="Johri S."/>
            <person name="Kim M."/>
            <person name="Overton L."/>
            <person name="Reardon M."/>
            <person name="Tsitrin T."/>
            <person name="Vuong H."/>
            <person name="Weaver B."/>
            <person name="Ciecko A."/>
            <person name="Tallon L."/>
            <person name="Jackson J."/>
            <person name="Pai G."/>
            <person name="Aken S.V."/>
            <person name="Utterback T."/>
            <person name="Reidmuller S."/>
            <person name="Feldblyum T."/>
            <person name="Hsiao J."/>
            <person name="Zismann V."/>
            <person name="Iobst S."/>
            <person name="de Vazeille A.R."/>
            <person name="Buell C.R."/>
            <person name="Ying K."/>
            <person name="Li Y."/>
            <person name="Lu T."/>
            <person name="Huang Y."/>
            <person name="Zhao Q."/>
            <person name="Feng Q."/>
            <person name="Zhang L."/>
            <person name="Zhu J."/>
            <person name="Weng Q."/>
            <person name="Mu J."/>
            <person name="Lu Y."/>
            <person name="Fan D."/>
            <person name="Liu Y."/>
            <person name="Guan J."/>
            <person name="Zhang Y."/>
            <person name="Yu S."/>
            <person name="Liu X."/>
            <person name="Zhang Y."/>
            <person name="Hong G."/>
            <person name="Han B."/>
            <person name="Choisne N."/>
            <person name="Demange N."/>
            <person name="Orjeda G."/>
            <person name="Samain S."/>
            <person name="Cattolico L."/>
            <person name="Pelletier E."/>
            <person name="Couloux A."/>
            <person name="Segurens B."/>
            <person name="Wincker P."/>
            <person name="D'Hont A."/>
            <person name="Scarpelli C."/>
            <person name="Weissenbach J."/>
            <person name="Salanoubat M."/>
            <person name="Quetier F."/>
            <person name="Yu Y."/>
            <person name="Kim H.R."/>
            <person name="Rambo T."/>
            <person name="Currie J."/>
            <person name="Collura K."/>
            <person name="Luo M."/>
            <person name="Yang T."/>
            <person name="Ammiraju J.S.S."/>
            <person name="Engler F."/>
            <person name="Soderlund C."/>
            <person name="Wing R.A."/>
            <person name="Palmer L.E."/>
            <person name="de la Bastide M."/>
            <person name="Spiegel L."/>
            <person name="Nascimento L."/>
            <person name="Zutavern T."/>
            <person name="O'Shaughnessy A."/>
            <person name="Dike S."/>
            <person name="Dedhia N."/>
            <person name="Preston R."/>
            <person name="Balija V."/>
            <person name="McCombie W.R."/>
            <person name="Chow T."/>
            <person name="Chen H."/>
            <person name="Chung M."/>
            <person name="Chen C."/>
            <person name="Shaw J."/>
            <person name="Wu H."/>
            <person name="Hsiao K."/>
            <person name="Chao Y."/>
            <person name="Chu M."/>
            <person name="Cheng C."/>
            <person name="Hour A."/>
            <person name="Lee P."/>
            <person name="Lin S."/>
            <person name="Lin Y."/>
            <person name="Liou J."/>
            <person name="Liu S."/>
            <person name="Hsing Y."/>
            <person name="Raghuvanshi S."/>
            <person name="Mohanty A."/>
            <person name="Bharti A.K."/>
            <person name="Gaur A."/>
            <person name="Gupta V."/>
            <person name="Kumar D."/>
            <person name="Ravi V."/>
            <person name="Vij S."/>
            <person name="Kapur A."/>
            <person name="Khurana P."/>
            <person name="Khurana P."/>
            <person name="Khurana J.P."/>
            <person name="Tyagi A.K."/>
            <person name="Gaikwad K."/>
            <person name="Singh A."/>
            <person name="Dalal V."/>
            <person name="Srivastava S."/>
            <person name="Dixit A."/>
            <person name="Pal A.K."/>
            <person name="Ghazi I.A."/>
            <person name="Yadav M."/>
            <person name="Pandit A."/>
            <person name="Bhargava A."/>
            <person name="Sureshbabu K."/>
            <person name="Batra K."/>
            <person name="Sharma T.R."/>
            <person name="Mohapatra T."/>
            <person name="Singh N.K."/>
            <person name="Messing J."/>
            <person name="Nelson A.B."/>
            <person name="Fuks G."/>
            <person name="Kavchok S."/>
            <person name="Keizer G."/>
            <person name="Linton E."/>
            <person name="Llaca V."/>
            <person name="Song R."/>
            <person name="Tanyolac B."/>
            <person name="Young S."/>
            <person name="Ho-Il K."/>
            <person name="Hahn J.H."/>
            <person name="Sangsakoo G."/>
            <person name="Vanavichit A."/>
            <person name="de Mattos Luiz.A.T."/>
            <person name="Zimmer P.D."/>
            <person name="Malone G."/>
            <person name="Dellagostin O."/>
            <person name="de Oliveira A.C."/>
            <person name="Bevan M."/>
            <person name="Bancroft I."/>
            <person name="Minx P."/>
            <person name="Cordum H."/>
            <person name="Wilson R."/>
            <person name="Cheng Z."/>
            <person name="Jin W."/>
            <person name="Jiang J."/>
            <person name="Leong S.A."/>
            <person name="Iwama H."/>
            <person name="Gojobori T."/>
            <person name="Itoh T."/>
            <person name="Niimura Y."/>
            <person name="Fujii Y."/>
            <person name="Habara T."/>
            <person name="Sakai H."/>
            <person name="Sato Y."/>
            <person name="Wilson G."/>
            <person name="Kumar K."/>
            <person name="McCouch S."/>
            <person name="Juretic N."/>
            <person name="Hoen D."/>
            <person name="Wright S."/>
            <person name="Bruskiewich R."/>
            <person name="Bureau T."/>
            <person name="Miyao A."/>
            <person name="Hirochika H."/>
            <person name="Nishikawa T."/>
            <person name="Kadowaki K."/>
            <person name="Sugiura M."/>
            <person name="Burr B."/>
            <person name="Sasaki T."/>
        </authorList>
    </citation>
    <scope>NUCLEOTIDE SEQUENCE [LARGE SCALE GENOMIC DNA]</scope>
    <source>
        <strain evidence="3">cv. Nipponbare</strain>
    </source>
</reference>
<name>Q6F2R5_ORYSJ</name>
<evidence type="ECO:0000256" key="1">
    <source>
        <dbReference type="SAM" id="MobiDB-lite"/>
    </source>
</evidence>
<organism evidence="2 3">
    <name type="scientific">Oryza sativa subsp. japonica</name>
    <name type="common">Rice</name>
    <dbReference type="NCBI Taxonomy" id="39947"/>
    <lineage>
        <taxon>Eukaryota</taxon>
        <taxon>Viridiplantae</taxon>
        <taxon>Streptophyta</taxon>
        <taxon>Embryophyta</taxon>
        <taxon>Tracheophyta</taxon>
        <taxon>Spermatophyta</taxon>
        <taxon>Magnoliopsida</taxon>
        <taxon>Liliopsida</taxon>
        <taxon>Poales</taxon>
        <taxon>Poaceae</taxon>
        <taxon>BOP clade</taxon>
        <taxon>Oryzoideae</taxon>
        <taxon>Oryzeae</taxon>
        <taxon>Oryzinae</taxon>
        <taxon>Oryza</taxon>
        <taxon>Oryza sativa</taxon>
    </lineage>
</organism>
<feature type="compositionally biased region" description="Low complexity" evidence="1">
    <location>
        <begin position="15"/>
        <end position="27"/>
    </location>
</feature>
<dbReference type="PANTHER" id="PTHR45786">
    <property type="entry name" value="DNA BINDING PROTEIN-LIKE"/>
    <property type="match status" value="1"/>
</dbReference>
<evidence type="ECO:0000313" key="2">
    <source>
        <dbReference type="EMBL" id="AAT73668.1"/>
    </source>
</evidence>
<evidence type="ECO:0008006" key="4">
    <source>
        <dbReference type="Google" id="ProtNLM"/>
    </source>
</evidence>
<feature type="region of interest" description="Disordered" evidence="1">
    <location>
        <begin position="1"/>
        <end position="27"/>
    </location>
</feature>
<dbReference type="PANTHER" id="PTHR45786:SF76">
    <property type="entry name" value="OS08G0300100 PROTEIN"/>
    <property type="match status" value="1"/>
</dbReference>
<dbReference type="EMBL" id="AC135420">
    <property type="protein sequence ID" value="AAT73668.1"/>
    <property type="molecule type" value="Genomic_DNA"/>
</dbReference>
<reference evidence="3" key="2">
    <citation type="journal article" date="2008" name="Nucleic Acids Res.">
        <title>The rice annotation project database (RAP-DB): 2008 update.</title>
        <authorList>
            <consortium name="The rice annotation project (RAP)"/>
        </authorList>
    </citation>
    <scope>GENOME REANNOTATION</scope>
    <source>
        <strain evidence="3">cv. Nipponbare</strain>
    </source>
</reference>
<accession>Q6F2R5</accession>
<dbReference type="AlphaFoldDB" id="Q6F2R5"/>
<gene>
    <name evidence="2" type="ORF">OSJNBa0060G17.12</name>
</gene>